<name>A0A841AGH6_9MICO</name>
<keyword evidence="3" id="KW-1185">Reference proteome</keyword>
<comment type="caution">
    <text evidence="2">The sequence shown here is derived from an EMBL/GenBank/DDBJ whole genome shotgun (WGS) entry which is preliminary data.</text>
</comment>
<gene>
    <name evidence="2" type="ORF">HNR70_002514</name>
</gene>
<dbReference type="RefSeq" id="WP_184325981.1">
    <property type="nucleotide sequence ID" value="NZ_JACHLZ010000001.1"/>
</dbReference>
<dbReference type="InterPro" id="IPR010985">
    <property type="entry name" value="Ribbon_hlx_hlx"/>
</dbReference>
<reference evidence="2 3" key="1">
    <citation type="submission" date="2020-08" db="EMBL/GenBank/DDBJ databases">
        <title>Sequencing the genomes of 1000 actinobacteria strains.</title>
        <authorList>
            <person name="Klenk H.-P."/>
        </authorList>
    </citation>
    <scope>NUCLEOTIDE SEQUENCE [LARGE SCALE GENOMIC DNA]</scope>
    <source>
        <strain evidence="2 3">DSM 28796</strain>
    </source>
</reference>
<dbReference type="GO" id="GO:0006355">
    <property type="term" value="P:regulation of DNA-templated transcription"/>
    <property type="evidence" value="ECO:0007669"/>
    <property type="project" value="InterPro"/>
</dbReference>
<feature type="compositionally biased region" description="Polar residues" evidence="1">
    <location>
        <begin position="188"/>
        <end position="200"/>
    </location>
</feature>
<dbReference type="Gene3D" id="1.10.1220.10">
    <property type="entry name" value="Met repressor-like"/>
    <property type="match status" value="1"/>
</dbReference>
<evidence type="ECO:0008006" key="4">
    <source>
        <dbReference type="Google" id="ProtNLM"/>
    </source>
</evidence>
<accession>A0A841AGH6</accession>
<evidence type="ECO:0000313" key="3">
    <source>
        <dbReference type="Proteomes" id="UP000588158"/>
    </source>
</evidence>
<proteinExistence type="predicted"/>
<evidence type="ECO:0000313" key="2">
    <source>
        <dbReference type="EMBL" id="MBB5832701.1"/>
    </source>
</evidence>
<evidence type="ECO:0000256" key="1">
    <source>
        <dbReference type="SAM" id="MobiDB-lite"/>
    </source>
</evidence>
<dbReference type="EMBL" id="JACHLZ010000001">
    <property type="protein sequence ID" value="MBB5832701.1"/>
    <property type="molecule type" value="Genomic_DNA"/>
</dbReference>
<dbReference type="SUPFAM" id="SSF47598">
    <property type="entry name" value="Ribbon-helix-helix"/>
    <property type="match status" value="1"/>
</dbReference>
<protein>
    <recommendedName>
        <fullName evidence="4">Histidine kinase</fullName>
    </recommendedName>
</protein>
<sequence length="200" mass="20708">MDLRALTRPVQEQLVASAAIGDETTRRTAELLSVGLEPALRLAIQEAVGQVAAEVSAELAPGRVDLALRGTDLSVHVIAPEASADGGAAAPSAPATPFVPGAPVTPVVPVAAEVPTPPRPPEAPEDAEDTGSGAARVTFRPPQALKSRLEQAAEREQLSLNTYLVRALTTHLDAQEQQAQPVPPASTAPRSTGRTSGWFV</sequence>
<feature type="region of interest" description="Disordered" evidence="1">
    <location>
        <begin position="174"/>
        <end position="200"/>
    </location>
</feature>
<dbReference type="AlphaFoldDB" id="A0A841AGH6"/>
<organism evidence="2 3">
    <name type="scientific">Brachybacterium aquaticum</name>
    <dbReference type="NCBI Taxonomy" id="1432564"/>
    <lineage>
        <taxon>Bacteria</taxon>
        <taxon>Bacillati</taxon>
        <taxon>Actinomycetota</taxon>
        <taxon>Actinomycetes</taxon>
        <taxon>Micrococcales</taxon>
        <taxon>Dermabacteraceae</taxon>
        <taxon>Brachybacterium</taxon>
    </lineage>
</organism>
<feature type="region of interest" description="Disordered" evidence="1">
    <location>
        <begin position="114"/>
        <end position="135"/>
    </location>
</feature>
<dbReference type="Proteomes" id="UP000588158">
    <property type="component" value="Unassembled WGS sequence"/>
</dbReference>
<dbReference type="InterPro" id="IPR013321">
    <property type="entry name" value="Arc_rbn_hlx_hlx"/>
</dbReference>